<proteinExistence type="predicted"/>
<evidence type="ECO:0000313" key="2">
    <source>
        <dbReference type="EMBL" id="RWR03591.1"/>
    </source>
</evidence>
<keyword evidence="3" id="KW-1185">Reference proteome</keyword>
<gene>
    <name evidence="2" type="ORF">ED28_00985</name>
</gene>
<feature type="domain" description="N-acetylmuramidase" evidence="1">
    <location>
        <begin position="68"/>
        <end position="234"/>
    </location>
</feature>
<reference evidence="2 3" key="1">
    <citation type="submission" date="2014-04" db="EMBL/GenBank/DDBJ databases">
        <title>Draft genome sequence of Pantoea beijingensis strain LMG 27579, an emerging pathogen to Pleurotus eryngii with potential industrial application.</title>
        <authorList>
            <person name="Xu F."/>
            <person name="Liu Y."/>
            <person name="Wang S."/>
            <person name="Yin Y."/>
            <person name="Ma Y."/>
            <person name="Zhao S."/>
            <person name="Rong C."/>
        </authorList>
    </citation>
    <scope>NUCLEOTIDE SEQUENCE [LARGE SCALE GENOMIC DNA]</scope>
    <source>
        <strain evidence="2 3">LMG 27579</strain>
    </source>
</reference>
<sequence length="237" mass="27017">MDKVPQFASQQSVWHFHPLEFMEILRSAEFPKTPVNGELTPIEFINFYNGDKIDDIDYEEAAKELVCEVAAIKAVAKTETGSYGSYFKFEDNDDYVPAILFERHHFHKYTNGKYDQFEDISNSIAGGYGATSVQYTKLAKAYALDKKAALKSASWGKFQILASNFVTAGYASPEDFVFALSKSEKNQLKAFVSFIKADRILLHSIRTKDWLSFAKRYNGPRQNGYDLKMERNYNASL</sequence>
<dbReference type="Pfam" id="PF11860">
    <property type="entry name" value="Muramidase"/>
    <property type="match status" value="1"/>
</dbReference>
<dbReference type="Proteomes" id="UP000288794">
    <property type="component" value="Unassembled WGS sequence"/>
</dbReference>
<organism evidence="2 3">
    <name type="scientific">[Pantoea] beijingensis</name>
    <dbReference type="NCBI Taxonomy" id="1324864"/>
    <lineage>
        <taxon>Bacteria</taxon>
        <taxon>Pseudomonadati</taxon>
        <taxon>Pseudomonadota</taxon>
        <taxon>Gammaproteobacteria</taxon>
        <taxon>Enterobacterales</taxon>
        <taxon>Erwiniaceae</taxon>
        <taxon>Erwinia</taxon>
    </lineage>
</organism>
<protein>
    <recommendedName>
        <fullName evidence="1">N-acetylmuramidase domain-containing protein</fullName>
    </recommendedName>
</protein>
<dbReference type="EMBL" id="JMEE01000001">
    <property type="protein sequence ID" value="RWR03591.1"/>
    <property type="molecule type" value="Genomic_DNA"/>
</dbReference>
<dbReference type="AlphaFoldDB" id="A0A443IHW2"/>
<evidence type="ECO:0000259" key="1">
    <source>
        <dbReference type="Pfam" id="PF11860"/>
    </source>
</evidence>
<comment type="caution">
    <text evidence="2">The sequence shown here is derived from an EMBL/GenBank/DDBJ whole genome shotgun (WGS) entry which is preliminary data.</text>
</comment>
<evidence type="ECO:0000313" key="3">
    <source>
        <dbReference type="Proteomes" id="UP000288794"/>
    </source>
</evidence>
<name>A0A443IHW2_9GAMM</name>
<dbReference type="InterPro" id="IPR024408">
    <property type="entry name" value="Muramidase"/>
</dbReference>
<accession>A0A443IHW2</accession>